<evidence type="ECO:0000313" key="4">
    <source>
        <dbReference type="EMBL" id="RXK09446.1"/>
    </source>
</evidence>
<name>A0AAX2A9S6_9BACT</name>
<keyword evidence="6" id="KW-1185">Reference proteome</keyword>
<dbReference type="AlphaFoldDB" id="A0AAX2A9S6"/>
<feature type="chain" id="PRO_5044718498" evidence="1">
    <location>
        <begin position="20"/>
        <end position="246"/>
    </location>
</feature>
<evidence type="ECO:0000313" key="5">
    <source>
        <dbReference type="Proteomes" id="UP000253850"/>
    </source>
</evidence>
<dbReference type="RefSeq" id="WP_114838063.1">
    <property type="nucleotide sequence ID" value="NZ_CP031217.1"/>
</dbReference>
<evidence type="ECO:0000256" key="1">
    <source>
        <dbReference type="SAM" id="SignalP"/>
    </source>
</evidence>
<sequence>MKLLKILFLVLTICSFALANSSNKGFSQEYYKLQGKKAKDYFFNFLGKKVEIENLKILKERDFILSLDGKKDLNKDSKEYKELEKLQKKYKVKNIYDYKTFLNRVDIIPPSLAIAQAATESAWGKSRFIREANNIFGHWTYDKKIGMVPLRREEGKKHMVRIFPNLESSIAVYMRNLNRTGAYKSFRDNREKMRKNGKFINGLILSEDMTKYSAIGYDYVIILKSIIKKYKLTQLDKKFYEKQITK</sequence>
<dbReference type="PANTHER" id="PTHR40572:SF1">
    <property type="entry name" value="PROTEIN BAX"/>
    <property type="match status" value="1"/>
</dbReference>
<dbReference type="Proteomes" id="UP000253850">
    <property type="component" value="Chromosome"/>
</dbReference>
<proteinExistence type="predicted"/>
<protein>
    <submittedName>
        <fullName evidence="3">FlgJ-related protein (Bax domain)</fullName>
    </submittedName>
    <submittedName>
        <fullName evidence="4">Mannosyl-glycoprotein endo-beta-N-acetylglucosamidase</fullName>
    </submittedName>
</protein>
<dbReference type="Gene3D" id="1.10.530.10">
    <property type="match status" value="1"/>
</dbReference>
<gene>
    <name evidence="3" type="ORF">ABIV_0135</name>
    <name evidence="4" type="ORF">CRV05_09045</name>
</gene>
<reference evidence="3 5" key="2">
    <citation type="submission" date="2018-07" db="EMBL/GenBank/DDBJ databases">
        <title>Complete genome of the Arcobacter bivalviorum type strain LMG 26154.</title>
        <authorList>
            <person name="Miller W.G."/>
            <person name="Yee E."/>
            <person name="Bono J.L."/>
        </authorList>
    </citation>
    <scope>NUCLEOTIDE SEQUENCE [LARGE SCALE GENOMIC DNA]</scope>
    <source>
        <strain evidence="3 5">LMG 26154</strain>
    </source>
</reference>
<dbReference type="InterPro" id="IPR002901">
    <property type="entry name" value="MGlyc_endo_b_GlcNAc-like_dom"/>
</dbReference>
<evidence type="ECO:0000259" key="2">
    <source>
        <dbReference type="Pfam" id="PF01832"/>
    </source>
</evidence>
<dbReference type="KEGG" id="hbv:ABIV_0135"/>
<dbReference type="EMBL" id="CP031217">
    <property type="protein sequence ID" value="AXH11174.1"/>
    <property type="molecule type" value="Genomic_DNA"/>
</dbReference>
<feature type="signal peptide" evidence="1">
    <location>
        <begin position="1"/>
        <end position="19"/>
    </location>
</feature>
<dbReference type="InterPro" id="IPR053195">
    <property type="entry name" value="Bax-like"/>
</dbReference>
<feature type="domain" description="Mannosyl-glycoprotein endo-beta-N-acetylglucosamidase-like" evidence="2">
    <location>
        <begin position="101"/>
        <end position="232"/>
    </location>
</feature>
<dbReference type="Proteomes" id="UP000289193">
    <property type="component" value="Unassembled WGS sequence"/>
</dbReference>
<dbReference type="PANTHER" id="PTHR40572">
    <property type="entry name" value="PROTEIN BAX"/>
    <property type="match status" value="1"/>
</dbReference>
<dbReference type="EMBL" id="PDKM01000005">
    <property type="protein sequence ID" value="RXK09446.1"/>
    <property type="molecule type" value="Genomic_DNA"/>
</dbReference>
<accession>A0AAX2A9S6</accession>
<evidence type="ECO:0000313" key="6">
    <source>
        <dbReference type="Proteomes" id="UP000289193"/>
    </source>
</evidence>
<evidence type="ECO:0000313" key="3">
    <source>
        <dbReference type="EMBL" id="AXH11174.1"/>
    </source>
</evidence>
<organism evidence="4 6">
    <name type="scientific">Halarcobacter bivalviorum</name>
    <dbReference type="NCBI Taxonomy" id="663364"/>
    <lineage>
        <taxon>Bacteria</taxon>
        <taxon>Pseudomonadati</taxon>
        <taxon>Campylobacterota</taxon>
        <taxon>Epsilonproteobacteria</taxon>
        <taxon>Campylobacterales</taxon>
        <taxon>Arcobacteraceae</taxon>
        <taxon>Halarcobacter</taxon>
    </lineage>
</organism>
<keyword evidence="1" id="KW-0732">Signal</keyword>
<reference evidence="4 6" key="1">
    <citation type="submission" date="2017-10" db="EMBL/GenBank/DDBJ databases">
        <title>Genomics of the genus Arcobacter.</title>
        <authorList>
            <person name="Perez-Cataluna A."/>
            <person name="Figueras M.J."/>
        </authorList>
    </citation>
    <scope>NUCLEOTIDE SEQUENCE [LARGE SCALE GENOMIC DNA]</scope>
    <source>
        <strain evidence="4 6">CECT 7835</strain>
    </source>
</reference>
<dbReference type="GO" id="GO:0004040">
    <property type="term" value="F:amidase activity"/>
    <property type="evidence" value="ECO:0007669"/>
    <property type="project" value="InterPro"/>
</dbReference>
<dbReference type="Pfam" id="PF01832">
    <property type="entry name" value="Glucosaminidase"/>
    <property type="match status" value="1"/>
</dbReference>